<name>A0A917TLY6_9ACTN</name>
<evidence type="ECO:0000256" key="1">
    <source>
        <dbReference type="SAM" id="MobiDB-lite"/>
    </source>
</evidence>
<evidence type="ECO:0000313" key="2">
    <source>
        <dbReference type="EMBL" id="GGM26944.1"/>
    </source>
</evidence>
<accession>A0A917TLY6</accession>
<sequence length="102" mass="11782">MTVTRQGKTGSGGGPWVELETPKPPRVPDHYTYWAEPPPELSARCVYWLRQIERGWLPNKSIGGKGYDCTAQWFGVYLWEYLNVLYPRISEAEQAPRRREVG</sequence>
<reference evidence="2" key="2">
    <citation type="submission" date="2020-09" db="EMBL/GenBank/DDBJ databases">
        <authorList>
            <person name="Sun Q."/>
            <person name="Zhou Y."/>
        </authorList>
    </citation>
    <scope>NUCLEOTIDE SEQUENCE</scope>
    <source>
        <strain evidence="2">CGMCC 4.7312</strain>
    </source>
</reference>
<evidence type="ECO:0000313" key="3">
    <source>
        <dbReference type="Proteomes" id="UP000608890"/>
    </source>
</evidence>
<proteinExistence type="predicted"/>
<dbReference type="EMBL" id="BMNB01000003">
    <property type="protein sequence ID" value="GGM26944.1"/>
    <property type="molecule type" value="Genomic_DNA"/>
</dbReference>
<reference evidence="2" key="1">
    <citation type="journal article" date="2014" name="Int. J. Syst. Evol. Microbiol.">
        <title>Complete genome sequence of Corynebacterium casei LMG S-19264T (=DSM 44701T), isolated from a smear-ripened cheese.</title>
        <authorList>
            <consortium name="US DOE Joint Genome Institute (JGI-PGF)"/>
            <person name="Walter F."/>
            <person name="Albersmeier A."/>
            <person name="Kalinowski J."/>
            <person name="Ruckert C."/>
        </authorList>
    </citation>
    <scope>NUCLEOTIDE SEQUENCE</scope>
    <source>
        <strain evidence="2">CGMCC 4.7312</strain>
    </source>
</reference>
<dbReference type="AlphaFoldDB" id="A0A917TLY6"/>
<protein>
    <submittedName>
        <fullName evidence="2">Uncharacterized protein</fullName>
    </submittedName>
</protein>
<dbReference type="Proteomes" id="UP000608890">
    <property type="component" value="Unassembled WGS sequence"/>
</dbReference>
<organism evidence="2 3">
    <name type="scientific">Micromonospora sonchi</name>
    <dbReference type="NCBI Taxonomy" id="1763543"/>
    <lineage>
        <taxon>Bacteria</taxon>
        <taxon>Bacillati</taxon>
        <taxon>Actinomycetota</taxon>
        <taxon>Actinomycetes</taxon>
        <taxon>Micromonosporales</taxon>
        <taxon>Micromonosporaceae</taxon>
        <taxon>Micromonospora</taxon>
    </lineage>
</organism>
<keyword evidence="3" id="KW-1185">Reference proteome</keyword>
<gene>
    <name evidence="2" type="ORF">GCM10011608_09690</name>
</gene>
<feature type="region of interest" description="Disordered" evidence="1">
    <location>
        <begin position="1"/>
        <end position="23"/>
    </location>
</feature>
<comment type="caution">
    <text evidence="2">The sequence shown here is derived from an EMBL/GenBank/DDBJ whole genome shotgun (WGS) entry which is preliminary data.</text>
</comment>
<dbReference type="RefSeq" id="WP_189041016.1">
    <property type="nucleotide sequence ID" value="NZ_BMNB01000003.1"/>
</dbReference>